<feature type="compositionally biased region" description="Low complexity" evidence="1">
    <location>
        <begin position="98"/>
        <end position="108"/>
    </location>
</feature>
<comment type="caution">
    <text evidence="2">The sequence shown here is derived from an EMBL/GenBank/DDBJ whole genome shotgun (WGS) entry which is preliminary data.</text>
</comment>
<dbReference type="AlphaFoldDB" id="L9Y4V5"/>
<evidence type="ECO:0000313" key="4">
    <source>
        <dbReference type="Proteomes" id="UP000011613"/>
    </source>
</evidence>
<dbReference type="Proteomes" id="UP000234484">
    <property type="component" value="Unassembled WGS sequence"/>
</dbReference>
<evidence type="ECO:0000313" key="3">
    <source>
        <dbReference type="EMBL" id="PLK19116.1"/>
    </source>
</evidence>
<evidence type="ECO:0000313" key="2">
    <source>
        <dbReference type="EMBL" id="ELY69070.1"/>
    </source>
</evidence>
<protein>
    <submittedName>
        <fullName evidence="2">Uncharacterized protein</fullName>
    </submittedName>
</protein>
<proteinExistence type="predicted"/>
<accession>L9Y4V5</accession>
<reference evidence="2 4" key="1">
    <citation type="journal article" date="2014" name="PLoS Genet.">
        <title>Phylogenetically driven sequencing of extremely halophilic archaea reveals strategies for static and dynamic osmo-response.</title>
        <authorList>
            <person name="Becker E.A."/>
            <person name="Seitzer P.M."/>
            <person name="Tritt A."/>
            <person name="Larsen D."/>
            <person name="Krusor M."/>
            <person name="Yao A.I."/>
            <person name="Wu D."/>
            <person name="Madern D."/>
            <person name="Eisen J.A."/>
            <person name="Darling A.E."/>
            <person name="Facciotti M.T."/>
        </authorList>
    </citation>
    <scope>NUCLEOTIDE SEQUENCE [LARGE SCALE GENOMIC DNA]</scope>
    <source>
        <strain evidence="2 4">SP2</strain>
    </source>
</reference>
<reference evidence="3 5" key="2">
    <citation type="submission" date="2017-12" db="EMBL/GenBank/DDBJ databases">
        <title>The characterization of oligonucleotides binding to NgAgo.</title>
        <authorList>
            <person name="Jiang L."/>
            <person name="He B."/>
            <person name="Kang J."/>
            <person name="Yu M."/>
            <person name="Li N."/>
            <person name="Fang Y."/>
            <person name="Tang Z."/>
            <person name="Wu P."/>
            <person name="Yao P."/>
            <person name="Huang J."/>
        </authorList>
    </citation>
    <scope>NUCLEOTIDE SEQUENCE [LARGE SCALE GENOMIC DNA]</scope>
    <source>
        <strain evidence="3 5">SP2</strain>
        <tissue evidence="3">Freeze-dried powder thallus</tissue>
    </source>
</reference>
<dbReference type="Proteomes" id="UP000011613">
    <property type="component" value="Unassembled WGS sequence"/>
</dbReference>
<name>L9Y4V5_NATGS</name>
<organism evidence="2 4">
    <name type="scientific">Natronobacterium gregoryi (strain ATCC 43098 / DSM 3393 / CCM 3738 / CIP 104747 / IAM 13177 / JCM 8860 / NBRC 102187 / NCIMB 2189 / SP2)</name>
    <dbReference type="NCBI Taxonomy" id="797304"/>
    <lineage>
        <taxon>Archaea</taxon>
        <taxon>Methanobacteriati</taxon>
        <taxon>Methanobacteriota</taxon>
        <taxon>Stenosarchaea group</taxon>
        <taxon>Halobacteria</taxon>
        <taxon>Halobacteriales</taxon>
        <taxon>Natrialbaceae</taxon>
        <taxon>Natronobacterium</taxon>
    </lineage>
</organism>
<gene>
    <name evidence="2" type="ORF">C490_08766</name>
    <name evidence="3" type="ORF">CYV19_16675</name>
</gene>
<dbReference type="EMBL" id="AOIC01000065">
    <property type="protein sequence ID" value="ELY69070.1"/>
    <property type="molecule type" value="Genomic_DNA"/>
</dbReference>
<feature type="region of interest" description="Disordered" evidence="1">
    <location>
        <begin position="98"/>
        <end position="147"/>
    </location>
</feature>
<evidence type="ECO:0000256" key="1">
    <source>
        <dbReference type="SAM" id="MobiDB-lite"/>
    </source>
</evidence>
<dbReference type="EMBL" id="PKKI01000070">
    <property type="protein sequence ID" value="PLK19116.1"/>
    <property type="molecule type" value="Genomic_DNA"/>
</dbReference>
<sequence>MARFDPSVDGWDGTRDSIRLQPADFSVNDEMVDDVDWAECEAADGGADELSGRESERSAIVGTMRVDMTTTRPATPIARHVASISFPIGDCAIGLIPITPRTNSTTPTPRLPNREKVTKRRKTAAKSISTSPFVGGRSGNTARETSERIQELFYRSA</sequence>
<evidence type="ECO:0000313" key="5">
    <source>
        <dbReference type="Proteomes" id="UP000234484"/>
    </source>
</evidence>